<dbReference type="InterPro" id="IPR050275">
    <property type="entry name" value="PGM_Phosphatase"/>
</dbReference>
<dbReference type="GO" id="GO:0016787">
    <property type="term" value="F:hydrolase activity"/>
    <property type="evidence" value="ECO:0007669"/>
    <property type="project" value="UniProtKB-KW"/>
</dbReference>
<dbReference type="PANTHER" id="PTHR48100:SF51">
    <property type="entry name" value="PHOSPHOGLYCERATE MUTASE"/>
    <property type="match status" value="1"/>
</dbReference>
<accession>A0ABU2J7J0</accession>
<dbReference type="Proteomes" id="UP001183176">
    <property type="component" value="Unassembled WGS sequence"/>
</dbReference>
<dbReference type="EMBL" id="JAVREH010000005">
    <property type="protein sequence ID" value="MDT0260951.1"/>
    <property type="molecule type" value="Genomic_DNA"/>
</dbReference>
<proteinExistence type="predicted"/>
<evidence type="ECO:0000313" key="2">
    <source>
        <dbReference type="Proteomes" id="UP001183176"/>
    </source>
</evidence>
<reference evidence="2" key="1">
    <citation type="submission" date="2023-07" db="EMBL/GenBank/DDBJ databases">
        <title>30 novel species of actinomycetes from the DSMZ collection.</title>
        <authorList>
            <person name="Nouioui I."/>
        </authorList>
    </citation>
    <scope>NUCLEOTIDE SEQUENCE [LARGE SCALE GENOMIC DNA]</scope>
    <source>
        <strain evidence="2">DSM 44399</strain>
    </source>
</reference>
<dbReference type="InterPro" id="IPR013078">
    <property type="entry name" value="His_Pase_superF_clade-1"/>
</dbReference>
<gene>
    <name evidence="1" type="ORF">RM423_06035</name>
</gene>
<dbReference type="CDD" id="cd07067">
    <property type="entry name" value="HP_PGM_like"/>
    <property type="match status" value="1"/>
</dbReference>
<dbReference type="InterPro" id="IPR029033">
    <property type="entry name" value="His_PPase_superfam"/>
</dbReference>
<dbReference type="PANTHER" id="PTHR48100">
    <property type="entry name" value="BROAD-SPECIFICITY PHOSPHATASE YOR283W-RELATED"/>
    <property type="match status" value="1"/>
</dbReference>
<keyword evidence="2" id="KW-1185">Reference proteome</keyword>
<evidence type="ECO:0000313" key="1">
    <source>
        <dbReference type="EMBL" id="MDT0260951.1"/>
    </source>
</evidence>
<organism evidence="1 2">
    <name type="scientific">Jatrophihabitans lederbergiae</name>
    <dbReference type="NCBI Taxonomy" id="3075547"/>
    <lineage>
        <taxon>Bacteria</taxon>
        <taxon>Bacillati</taxon>
        <taxon>Actinomycetota</taxon>
        <taxon>Actinomycetes</taxon>
        <taxon>Jatrophihabitantales</taxon>
        <taxon>Jatrophihabitantaceae</taxon>
        <taxon>Jatrophihabitans</taxon>
    </lineage>
</organism>
<name>A0ABU2J7J0_9ACTN</name>
<dbReference type="Pfam" id="PF00300">
    <property type="entry name" value="His_Phos_1"/>
    <property type="match status" value="1"/>
</dbReference>
<dbReference type="RefSeq" id="WP_311422107.1">
    <property type="nucleotide sequence ID" value="NZ_JAVREH010000005.1"/>
</dbReference>
<dbReference type="EC" id="3.1.3.-" evidence="1"/>
<comment type="caution">
    <text evidence="1">The sequence shown here is derived from an EMBL/GenBank/DDBJ whole genome shotgun (WGS) entry which is preliminary data.</text>
</comment>
<dbReference type="Gene3D" id="3.40.50.1240">
    <property type="entry name" value="Phosphoglycerate mutase-like"/>
    <property type="match status" value="1"/>
</dbReference>
<sequence>MALTVVHFLRHGEVHNPAKVLYGRLPGYRLSEDGVRMAELAAKHLAGRNVSYLVSSPLQRAQETAAPIAAEFGLDIATDDRLIEAANAFEGKRVTGSGGVLKRPTNWWLFHNPLRPSWGEPYRQVADRMFAAALAAREHADGSEAVCVSHQLPIVCLRRFVEGQRLPHDPRKRQCSLASITSLRFEGDRVVGVDYAEPAGTTSNQVHRDQPGA</sequence>
<dbReference type="SUPFAM" id="SSF53254">
    <property type="entry name" value="Phosphoglycerate mutase-like"/>
    <property type="match status" value="1"/>
</dbReference>
<protein>
    <submittedName>
        <fullName evidence="1">Histidine phosphatase family protein</fullName>
        <ecNumber evidence="1">3.1.3.-</ecNumber>
    </submittedName>
</protein>
<keyword evidence="1" id="KW-0378">Hydrolase</keyword>
<dbReference type="SMART" id="SM00855">
    <property type="entry name" value="PGAM"/>
    <property type="match status" value="1"/>
</dbReference>